<organism evidence="2 3">
    <name type="scientific">Candidatus Argoarchaeum ethanivorans</name>
    <dbReference type="NCBI Taxonomy" id="2608793"/>
    <lineage>
        <taxon>Archaea</taxon>
        <taxon>Methanobacteriati</taxon>
        <taxon>Methanobacteriota</taxon>
        <taxon>Stenosarchaea group</taxon>
        <taxon>Methanomicrobia</taxon>
        <taxon>Methanosarcinales</taxon>
        <taxon>Methanosarcinales incertae sedis</taxon>
        <taxon>GOM Arc I cluster</taxon>
        <taxon>Candidatus Argoarchaeum</taxon>
    </lineage>
</organism>
<accession>A0A812A345</accession>
<protein>
    <recommendedName>
        <fullName evidence="1">DUF4842 domain-containing protein</fullName>
    </recommendedName>
</protein>
<dbReference type="InterPro" id="IPR032295">
    <property type="entry name" value="DUF4842"/>
</dbReference>
<evidence type="ECO:0000313" key="3">
    <source>
        <dbReference type="Proteomes" id="UP000614580"/>
    </source>
</evidence>
<reference evidence="2" key="1">
    <citation type="submission" date="2020-12" db="EMBL/GenBank/DDBJ databases">
        <authorList>
            <person name="Hahn C.J."/>
            <person name="Laso-Perez R."/>
            <person name="Vulcano F."/>
            <person name="Vaziourakis K.-M."/>
            <person name="Stokke R."/>
            <person name="Steen I.H."/>
            <person name="Teske A."/>
            <person name="Boetius A."/>
            <person name="Liebeke M."/>
            <person name="Amann R."/>
            <person name="Knittel K."/>
        </authorList>
    </citation>
    <scope>NUCLEOTIDE SEQUENCE</scope>
    <source>
        <strain evidence="2">Gfbio:c6db26ca-90af-429b-aeed-0e3e8aed0b5e:GoM-Arc1_AMV-AAA_792_C10</strain>
    </source>
</reference>
<dbReference type="AlphaFoldDB" id="A0A812A345"/>
<name>A0A812A345_9EURY</name>
<dbReference type="Proteomes" id="UP000614580">
    <property type="component" value="Unassembled WGS sequence"/>
</dbReference>
<evidence type="ECO:0000259" key="1">
    <source>
        <dbReference type="Pfam" id="PF16130"/>
    </source>
</evidence>
<dbReference type="InterPro" id="IPR031025">
    <property type="entry name" value="LruC_dom"/>
</dbReference>
<comment type="caution">
    <text evidence="2">The sequence shown here is derived from an EMBL/GenBank/DDBJ whole genome shotgun (WGS) entry which is preliminary data.</text>
</comment>
<dbReference type="NCBIfam" id="TIGR04456">
    <property type="entry name" value="LruC_dom"/>
    <property type="match status" value="1"/>
</dbReference>
<gene>
    <name evidence="2" type="ORF">DNFNHJIP_00622</name>
</gene>
<proteinExistence type="predicted"/>
<evidence type="ECO:0000313" key="2">
    <source>
        <dbReference type="EMBL" id="CAD7767215.1"/>
    </source>
</evidence>
<dbReference type="EMBL" id="CAJHZY010000086">
    <property type="protein sequence ID" value="CAD7767215.1"/>
    <property type="molecule type" value="Genomic_DNA"/>
</dbReference>
<sequence length="325" mass="36044">MPQGTAYVRVLFWKWGWYFTNHQLDIDNVVVTGPIVDADGDGVNDDEDEYPNDSERAFNVFYPNETDFGSIGFEDNWPGKGDYDFNDLVVDYNFKQVLNGQNDLVSLTSKYKVRAIGASFENGFGFQLGCTPDKITAVSGIDVPGTYVDLAANNTENGQSKATIIVFENAYDILTHPGGALGVNTTIGAPYVEPELMTVEVTMATPVSTSITGMAPYNPFLIVDGERGGEVHLPNNAPTDLADNSLFGTQNDNSIPSEGRYYKTEQNLPWAIDIPTEFAYPVEKVEIIEAYNHFVEWAESSGDDYDDWYLDEAGYRNSDSIYSHE</sequence>
<feature type="domain" description="DUF4842" evidence="1">
    <location>
        <begin position="102"/>
        <end position="309"/>
    </location>
</feature>
<dbReference type="Pfam" id="PF16130">
    <property type="entry name" value="DUF4842"/>
    <property type="match status" value="1"/>
</dbReference>